<dbReference type="GO" id="GO:0008270">
    <property type="term" value="F:zinc ion binding"/>
    <property type="evidence" value="ECO:0007669"/>
    <property type="project" value="UniProtKB-KW"/>
</dbReference>
<comment type="caution">
    <text evidence="9">The sequence shown here is derived from an EMBL/GenBank/DDBJ whole genome shotgun (WGS) entry which is preliminary data.</text>
</comment>
<keyword evidence="2" id="KW-0479">Metal-binding</keyword>
<comment type="subcellular location">
    <subcellularLocation>
        <location evidence="1">Nucleus</location>
    </subcellularLocation>
</comment>
<dbReference type="PANTHER" id="PTHR40626">
    <property type="entry name" value="MIP31509P"/>
    <property type="match status" value="1"/>
</dbReference>
<feature type="domain" description="C2H2-type" evidence="8">
    <location>
        <begin position="35"/>
        <end position="63"/>
    </location>
</feature>
<dbReference type="EMBL" id="MRDB01000059">
    <property type="protein sequence ID" value="RKL29256.1"/>
    <property type="molecule type" value="Genomic_DNA"/>
</dbReference>
<evidence type="ECO:0000256" key="6">
    <source>
        <dbReference type="ARBA" id="ARBA00023242"/>
    </source>
</evidence>
<dbReference type="GO" id="GO:0006351">
    <property type="term" value="P:DNA-templated transcription"/>
    <property type="evidence" value="ECO:0007669"/>
    <property type="project" value="InterPro"/>
</dbReference>
<keyword evidence="5" id="KW-0862">Zinc</keyword>
<accession>A0A420SJ27</accession>
<sequence length="690" mass="75987">MRTRTILSCSICGNKYSKREHYERHVRVHTREKPFACPRCTATFSRRDTLRRHLRSLHPDVQDVSPATDNVALSVSHDTATRTQACAQLPTTNVEPLNYDAGLDCAPTPSLPDVLVQFASETFDWQWDSASNLDSLFPMGDLGICELNFGRPGTSALLSRSSVPETLAISPQPGSFPEQLLEMQNSDAHNLSPAARGVRASQPGVDEATRDMLTKSLWQRVPNTILPSTGFLNRCIYLYTTHVWPLIPVVHLPTFQPAQVHPLLLLNICAIGALADGSPSAYHHAVRLFEGVRKAILVSTSMEPRGSHQTLAVLQASVIGQTCVILSGQTTHIRTARLFHSTLAISMQEYYNSVVKSWNSSPVDSCTPGQDSEAPLDWQRWIKEQTLLRLCSAVQIHNGEIAATVNQPAQLRTQICSQAAEPDTLYLAKTADEWRTLHSGFTSANGQPVAMLSSCAELAHTAAEISHSKLASSDDGRTKDVSTITSSLMKWLEKQRGLLSHERKHRLSPMMLWHSCFLMISCDLELIESSCTPLGQDPTVLRRPASLPLSSPSLKDWACSKDACTAALHAILMFKLFEDLRVGEAPSIHVARCAWQAGLVLAVYSLSTSDQGDAIASWSGDLQDHPELLLAHQVGVLAERNWNTISQPISAAQSRNMAYQLCTILRYLGPWGNAAWFSNRLAQVLDIIDN</sequence>
<dbReference type="CDD" id="cd12148">
    <property type="entry name" value="fungal_TF_MHR"/>
    <property type="match status" value="1"/>
</dbReference>
<evidence type="ECO:0000256" key="5">
    <source>
        <dbReference type="ARBA" id="ARBA00022833"/>
    </source>
</evidence>
<dbReference type="InterPro" id="IPR013087">
    <property type="entry name" value="Znf_C2H2_type"/>
</dbReference>
<keyword evidence="6" id="KW-0539">Nucleus</keyword>
<evidence type="ECO:0000313" key="10">
    <source>
        <dbReference type="Proteomes" id="UP000283569"/>
    </source>
</evidence>
<evidence type="ECO:0000256" key="2">
    <source>
        <dbReference type="ARBA" id="ARBA00022723"/>
    </source>
</evidence>
<dbReference type="SUPFAM" id="SSF57667">
    <property type="entry name" value="beta-beta-alpha zinc fingers"/>
    <property type="match status" value="1"/>
</dbReference>
<feature type="domain" description="C2H2-type" evidence="8">
    <location>
        <begin position="7"/>
        <end position="34"/>
    </location>
</feature>
<dbReference type="Pfam" id="PF00096">
    <property type="entry name" value="zf-C2H2"/>
    <property type="match status" value="2"/>
</dbReference>
<dbReference type="GO" id="GO:0000981">
    <property type="term" value="F:DNA-binding transcription factor activity, RNA polymerase II-specific"/>
    <property type="evidence" value="ECO:0007669"/>
    <property type="project" value="InterPro"/>
</dbReference>
<dbReference type="FunFam" id="3.30.160.60:FF:000100">
    <property type="entry name" value="Zinc finger 45-like"/>
    <property type="match status" value="1"/>
</dbReference>
<dbReference type="InterPro" id="IPR007219">
    <property type="entry name" value="XnlR_reg_dom"/>
</dbReference>
<evidence type="ECO:0000256" key="3">
    <source>
        <dbReference type="ARBA" id="ARBA00022737"/>
    </source>
</evidence>
<keyword evidence="4 7" id="KW-0863">Zinc-finger</keyword>
<dbReference type="GO" id="GO:0005634">
    <property type="term" value="C:nucleus"/>
    <property type="evidence" value="ECO:0007669"/>
    <property type="project" value="UniProtKB-SubCell"/>
</dbReference>
<evidence type="ECO:0000259" key="8">
    <source>
        <dbReference type="PROSITE" id="PS50157"/>
    </source>
</evidence>
<evidence type="ECO:0000256" key="7">
    <source>
        <dbReference type="PROSITE-ProRule" id="PRU00042"/>
    </source>
</evidence>
<name>A0A420SJ27_GIBIN</name>
<evidence type="ECO:0000313" key="9">
    <source>
        <dbReference type="EMBL" id="RKL29256.1"/>
    </source>
</evidence>
<evidence type="ECO:0000256" key="4">
    <source>
        <dbReference type="ARBA" id="ARBA00022771"/>
    </source>
</evidence>
<dbReference type="SMART" id="SM00355">
    <property type="entry name" value="ZnF_C2H2"/>
    <property type="match status" value="2"/>
</dbReference>
<dbReference type="AlphaFoldDB" id="A0A420SJ27"/>
<dbReference type="Gene3D" id="3.30.160.60">
    <property type="entry name" value="Classic Zinc Finger"/>
    <property type="match status" value="2"/>
</dbReference>
<dbReference type="Pfam" id="PF04082">
    <property type="entry name" value="Fungal_trans"/>
    <property type="match status" value="1"/>
</dbReference>
<dbReference type="Proteomes" id="UP000283569">
    <property type="component" value="Unassembled WGS sequence"/>
</dbReference>
<evidence type="ECO:0000256" key="1">
    <source>
        <dbReference type="ARBA" id="ARBA00004123"/>
    </source>
</evidence>
<dbReference type="PROSITE" id="PS50157">
    <property type="entry name" value="ZINC_FINGER_C2H2_2"/>
    <property type="match status" value="2"/>
</dbReference>
<dbReference type="GO" id="GO:0000785">
    <property type="term" value="C:chromatin"/>
    <property type="evidence" value="ECO:0007669"/>
    <property type="project" value="TreeGrafter"/>
</dbReference>
<dbReference type="GO" id="GO:0000978">
    <property type="term" value="F:RNA polymerase II cis-regulatory region sequence-specific DNA binding"/>
    <property type="evidence" value="ECO:0007669"/>
    <property type="project" value="InterPro"/>
</dbReference>
<reference evidence="9 10" key="1">
    <citation type="journal article" date="2018" name="Sci. Rep.">
        <title>Characterisation of pathogen-specific regions and novel effector candidates in Fusarium oxysporum f. sp. cepae.</title>
        <authorList>
            <person name="Armitage A.D."/>
            <person name="Taylor A."/>
            <person name="Sobczyk M.K."/>
            <person name="Baxter L."/>
            <person name="Greenfield B.P."/>
            <person name="Bates H.J."/>
            <person name="Wilson F."/>
            <person name="Jackson A.C."/>
            <person name="Ott S."/>
            <person name="Harrison R.J."/>
            <person name="Clarkson J.P."/>
        </authorList>
    </citation>
    <scope>NUCLEOTIDE SEQUENCE [LARGE SCALE GENOMIC DNA]</scope>
    <source>
        <strain evidence="9 10">Fp_A8</strain>
    </source>
</reference>
<dbReference type="InterPro" id="IPR036236">
    <property type="entry name" value="Znf_C2H2_sf"/>
</dbReference>
<protein>
    <recommendedName>
        <fullName evidence="8">C2H2-type domain-containing protein</fullName>
    </recommendedName>
</protein>
<proteinExistence type="predicted"/>
<organism evidence="9 10">
    <name type="scientific">Gibberella intermedia</name>
    <name type="common">Bulb rot disease fungus</name>
    <name type="synonym">Fusarium proliferatum</name>
    <dbReference type="NCBI Taxonomy" id="948311"/>
    <lineage>
        <taxon>Eukaryota</taxon>
        <taxon>Fungi</taxon>
        <taxon>Dikarya</taxon>
        <taxon>Ascomycota</taxon>
        <taxon>Pezizomycotina</taxon>
        <taxon>Sordariomycetes</taxon>
        <taxon>Hypocreomycetidae</taxon>
        <taxon>Hypocreales</taxon>
        <taxon>Nectriaceae</taxon>
        <taxon>Fusarium</taxon>
        <taxon>Fusarium fujikuroi species complex</taxon>
    </lineage>
</organism>
<gene>
    <name evidence="9" type="ORF">BFJ72_g12165</name>
</gene>
<dbReference type="PANTHER" id="PTHR40626:SF11">
    <property type="entry name" value="ZINC FINGER PROTEIN YPR022C"/>
    <property type="match status" value="1"/>
</dbReference>
<dbReference type="InterPro" id="IPR051059">
    <property type="entry name" value="VerF-like"/>
</dbReference>
<dbReference type="PROSITE" id="PS00028">
    <property type="entry name" value="ZINC_FINGER_C2H2_1"/>
    <property type="match status" value="2"/>
</dbReference>
<keyword evidence="3" id="KW-0677">Repeat</keyword>